<comment type="caution">
    <text evidence="1">The sequence shown here is derived from an EMBL/GenBank/DDBJ whole genome shotgun (WGS) entry which is preliminary data.</text>
</comment>
<dbReference type="EMBL" id="JAHRHJ020000005">
    <property type="protein sequence ID" value="KAH9313632.1"/>
    <property type="molecule type" value="Genomic_DNA"/>
</dbReference>
<name>A0AA38FZY1_TAXCH</name>
<gene>
    <name evidence="1" type="ORF">KI387_022259</name>
</gene>
<proteinExistence type="predicted"/>
<keyword evidence="2" id="KW-1185">Reference proteome</keyword>
<dbReference type="Proteomes" id="UP000824469">
    <property type="component" value="Unassembled WGS sequence"/>
</dbReference>
<evidence type="ECO:0000313" key="2">
    <source>
        <dbReference type="Proteomes" id="UP000824469"/>
    </source>
</evidence>
<protein>
    <submittedName>
        <fullName evidence="1">Uncharacterized protein</fullName>
    </submittedName>
</protein>
<organism evidence="1 2">
    <name type="scientific">Taxus chinensis</name>
    <name type="common">Chinese yew</name>
    <name type="synonym">Taxus wallichiana var. chinensis</name>
    <dbReference type="NCBI Taxonomy" id="29808"/>
    <lineage>
        <taxon>Eukaryota</taxon>
        <taxon>Viridiplantae</taxon>
        <taxon>Streptophyta</taxon>
        <taxon>Embryophyta</taxon>
        <taxon>Tracheophyta</taxon>
        <taxon>Spermatophyta</taxon>
        <taxon>Pinopsida</taxon>
        <taxon>Pinidae</taxon>
        <taxon>Conifers II</taxon>
        <taxon>Cupressales</taxon>
        <taxon>Taxaceae</taxon>
        <taxon>Taxus</taxon>
    </lineage>
</organism>
<reference evidence="1 2" key="1">
    <citation type="journal article" date="2021" name="Nat. Plants">
        <title>The Taxus genome provides insights into paclitaxel biosynthesis.</title>
        <authorList>
            <person name="Xiong X."/>
            <person name="Gou J."/>
            <person name="Liao Q."/>
            <person name="Li Y."/>
            <person name="Zhou Q."/>
            <person name="Bi G."/>
            <person name="Li C."/>
            <person name="Du R."/>
            <person name="Wang X."/>
            <person name="Sun T."/>
            <person name="Guo L."/>
            <person name="Liang H."/>
            <person name="Lu P."/>
            <person name="Wu Y."/>
            <person name="Zhang Z."/>
            <person name="Ro D.K."/>
            <person name="Shang Y."/>
            <person name="Huang S."/>
            <person name="Yan J."/>
        </authorList>
    </citation>
    <scope>NUCLEOTIDE SEQUENCE [LARGE SCALE GENOMIC DNA]</scope>
    <source>
        <strain evidence="1">Ta-2019</strain>
    </source>
</reference>
<accession>A0AA38FZY1</accession>
<evidence type="ECO:0000313" key="1">
    <source>
        <dbReference type="EMBL" id="KAH9313632.1"/>
    </source>
</evidence>
<sequence length="158" mass="18233">FMGIRDTIPIEDDKKGFYIDLDTCAYFREEAKLRAQQKLRKIEGKISKEKPQKKQMSKSHSENLFEALANQKVKKSIGKRSYHVERETLLDTPLEEDINLPLDSTCMVDMSKIPVEEIVDVNIGIEEDPNIFKLGNSLSAQEHKTFTLLLRKFVDIFA</sequence>
<feature type="non-terminal residue" evidence="1">
    <location>
        <position position="158"/>
    </location>
</feature>
<dbReference type="AlphaFoldDB" id="A0AA38FZY1"/>
<feature type="non-terminal residue" evidence="1">
    <location>
        <position position="1"/>
    </location>
</feature>